<sequence length="98" mass="11011">MFNNVFSFEGRIGQKEFGFTLIVFVIGMFLIQTLSALAIGTKLLSEEIVIPVFCLLVLPIVTFLLAQGAKRCHDLGLSGWFQLIPFFAIYLLMAKSRH</sequence>
<evidence type="ECO:0000313" key="2">
    <source>
        <dbReference type="EMBL" id="MBB3840165.1"/>
    </source>
</evidence>
<dbReference type="EMBL" id="JACIBY010000009">
    <property type="protein sequence ID" value="MBB3840165.1"/>
    <property type="molecule type" value="Genomic_DNA"/>
</dbReference>
<dbReference type="Pfam" id="PF05656">
    <property type="entry name" value="DUF805"/>
    <property type="match status" value="1"/>
</dbReference>
<comment type="caution">
    <text evidence="2">The sequence shown here is derived from an EMBL/GenBank/DDBJ whole genome shotgun (WGS) entry which is preliminary data.</text>
</comment>
<dbReference type="GO" id="GO:0005886">
    <property type="term" value="C:plasma membrane"/>
    <property type="evidence" value="ECO:0007669"/>
    <property type="project" value="TreeGrafter"/>
</dbReference>
<keyword evidence="1" id="KW-1133">Transmembrane helix</keyword>
<gene>
    <name evidence="2" type="ORF">FHS57_004178</name>
</gene>
<protein>
    <submittedName>
        <fullName evidence="2">Uncharacterized membrane protein YhaH (DUF805 family)</fullName>
    </submittedName>
</protein>
<dbReference type="PANTHER" id="PTHR34980">
    <property type="entry name" value="INNER MEMBRANE PROTEIN-RELATED-RELATED"/>
    <property type="match status" value="1"/>
</dbReference>
<organism evidence="2 3">
    <name type="scientific">Runella defluvii</name>
    <dbReference type="NCBI Taxonomy" id="370973"/>
    <lineage>
        <taxon>Bacteria</taxon>
        <taxon>Pseudomonadati</taxon>
        <taxon>Bacteroidota</taxon>
        <taxon>Cytophagia</taxon>
        <taxon>Cytophagales</taxon>
        <taxon>Spirosomataceae</taxon>
        <taxon>Runella</taxon>
    </lineage>
</organism>
<reference evidence="2 3" key="1">
    <citation type="submission" date="2020-08" db="EMBL/GenBank/DDBJ databases">
        <title>Genomic Encyclopedia of Type Strains, Phase IV (KMG-IV): sequencing the most valuable type-strain genomes for metagenomic binning, comparative biology and taxonomic classification.</title>
        <authorList>
            <person name="Goeker M."/>
        </authorList>
    </citation>
    <scope>NUCLEOTIDE SEQUENCE [LARGE SCALE GENOMIC DNA]</scope>
    <source>
        <strain evidence="2 3">DSM 17976</strain>
    </source>
</reference>
<feature type="transmembrane region" description="Helical" evidence="1">
    <location>
        <begin position="20"/>
        <end position="41"/>
    </location>
</feature>
<dbReference type="RefSeq" id="WP_183976967.1">
    <property type="nucleotide sequence ID" value="NZ_JACIBY010000009.1"/>
</dbReference>
<name>A0A7W6ERY7_9BACT</name>
<evidence type="ECO:0000313" key="3">
    <source>
        <dbReference type="Proteomes" id="UP000541352"/>
    </source>
</evidence>
<dbReference type="AlphaFoldDB" id="A0A7W6ERY7"/>
<keyword evidence="1" id="KW-0812">Transmembrane</keyword>
<evidence type="ECO:0000256" key="1">
    <source>
        <dbReference type="SAM" id="Phobius"/>
    </source>
</evidence>
<proteinExistence type="predicted"/>
<dbReference type="InterPro" id="IPR008523">
    <property type="entry name" value="DUF805"/>
</dbReference>
<feature type="transmembrane region" description="Helical" evidence="1">
    <location>
        <begin position="75"/>
        <end position="93"/>
    </location>
</feature>
<accession>A0A7W6ERY7</accession>
<dbReference type="Proteomes" id="UP000541352">
    <property type="component" value="Unassembled WGS sequence"/>
</dbReference>
<dbReference type="PANTHER" id="PTHR34980:SF3">
    <property type="entry name" value="BLR8105 PROTEIN"/>
    <property type="match status" value="1"/>
</dbReference>
<keyword evidence="1" id="KW-0472">Membrane</keyword>
<keyword evidence="3" id="KW-1185">Reference proteome</keyword>
<feature type="transmembrane region" description="Helical" evidence="1">
    <location>
        <begin position="48"/>
        <end position="69"/>
    </location>
</feature>